<dbReference type="AlphaFoldDB" id="A0A9W4CEN2"/>
<dbReference type="InterPro" id="IPR022051">
    <property type="entry name" value="DUF3611"/>
</dbReference>
<dbReference type="EMBL" id="LR882967">
    <property type="protein sequence ID" value="CAD5917814.1"/>
    <property type="molecule type" value="Genomic_DNA"/>
</dbReference>
<sequence length="201" mass="22038">MVEPYTNYESPSPNIHEIAQDFRRLGWFGFWVQSILGIIPIFLLIFVLFLRPASPSNPQNSALGLVLGYGCLFALIFTLYWCFRYSQIGNQLEDPNQRPAKAEVIHALWLGISANLIGMACVILVGFLMVGSLLYRMLTLPPGGSKLLTPLPGTTVLNAGSIITPFNLIAMQAMVNAMAAELAGIAVSLWLLSRVSSHQSK</sequence>
<dbReference type="Pfam" id="PF12263">
    <property type="entry name" value="DUF3611"/>
    <property type="match status" value="1"/>
</dbReference>
<reference evidence="2" key="1">
    <citation type="submission" date="2020-09" db="EMBL/GenBank/DDBJ databases">
        <authorList>
            <person name="Blom J."/>
        </authorList>
    </citation>
    <scope>NUCLEOTIDE SEQUENCE</scope>
    <source>
        <strain evidence="2">No.713</strain>
    </source>
</reference>
<organism evidence="2 3">
    <name type="scientific">Planktothrix pseudagardhii</name>
    <dbReference type="NCBI Taxonomy" id="132604"/>
    <lineage>
        <taxon>Bacteria</taxon>
        <taxon>Bacillati</taxon>
        <taxon>Cyanobacteriota</taxon>
        <taxon>Cyanophyceae</taxon>
        <taxon>Oscillatoriophycideae</taxon>
        <taxon>Oscillatoriales</taxon>
        <taxon>Microcoleaceae</taxon>
        <taxon>Planktothrix</taxon>
    </lineage>
</organism>
<feature type="transmembrane region" description="Helical" evidence="1">
    <location>
        <begin position="104"/>
        <end position="135"/>
    </location>
</feature>
<keyword evidence="1" id="KW-0812">Transmembrane</keyword>
<evidence type="ECO:0000256" key="1">
    <source>
        <dbReference type="SAM" id="Phobius"/>
    </source>
</evidence>
<dbReference type="PANTHER" id="PTHR34548:SF2">
    <property type="entry name" value="PROTEIN TIC 21, CHLOROPLASTIC"/>
    <property type="match status" value="1"/>
</dbReference>
<feature type="transmembrane region" description="Helical" evidence="1">
    <location>
        <begin position="25"/>
        <end position="50"/>
    </location>
</feature>
<dbReference type="Proteomes" id="UP001153719">
    <property type="component" value="Chromosome"/>
</dbReference>
<dbReference type="PANTHER" id="PTHR34548">
    <property type="entry name" value="PROTEIN TIC 21, CHLOROPLASTIC"/>
    <property type="match status" value="1"/>
</dbReference>
<keyword evidence="3" id="KW-1185">Reference proteome</keyword>
<proteinExistence type="predicted"/>
<keyword evidence="1" id="KW-1133">Transmembrane helix</keyword>
<gene>
    <name evidence="2" type="ORF">NO713_00464</name>
</gene>
<keyword evidence="1" id="KW-0472">Membrane</keyword>
<dbReference type="RefSeq" id="WP_254172910.1">
    <property type="nucleotide sequence ID" value="NZ_LR882967.1"/>
</dbReference>
<dbReference type="KEGG" id="ppsu:NO713_00464"/>
<feature type="transmembrane region" description="Helical" evidence="1">
    <location>
        <begin position="62"/>
        <end position="83"/>
    </location>
</feature>
<protein>
    <recommendedName>
        <fullName evidence="4">DUF3611 family protein</fullName>
    </recommendedName>
</protein>
<evidence type="ECO:0000313" key="3">
    <source>
        <dbReference type="Proteomes" id="UP001153719"/>
    </source>
</evidence>
<evidence type="ECO:0008006" key="4">
    <source>
        <dbReference type="Google" id="ProtNLM"/>
    </source>
</evidence>
<accession>A0A9W4CEN2</accession>
<evidence type="ECO:0000313" key="2">
    <source>
        <dbReference type="EMBL" id="CAD5917814.1"/>
    </source>
</evidence>
<name>A0A9W4CEN2_9CYAN</name>